<dbReference type="HOGENOM" id="CLU_3126092_0_0_1"/>
<evidence type="ECO:0000313" key="1">
    <source>
        <dbReference type="EMBL" id="EZF48628.1"/>
    </source>
</evidence>
<dbReference type="EMBL" id="KK207923">
    <property type="protein sequence ID" value="EZF48628.1"/>
    <property type="molecule type" value="Genomic_DNA"/>
</dbReference>
<name>A0A022VSF4_TRIRU</name>
<reference evidence="1" key="1">
    <citation type="submission" date="2014-02" db="EMBL/GenBank/DDBJ databases">
        <title>The Genome Sequence of Trichophyton rubrum (morphotype fischeri) CBS 288.86.</title>
        <authorList>
            <consortium name="The Broad Institute Genomics Platform"/>
            <person name="Cuomo C.A."/>
            <person name="White T.C."/>
            <person name="Graser Y."/>
            <person name="Martinez-Rossi N."/>
            <person name="Heitman J."/>
            <person name="Young S.K."/>
            <person name="Zeng Q."/>
            <person name="Gargeya S."/>
            <person name="Abouelleil A."/>
            <person name="Alvarado L."/>
            <person name="Chapman S.B."/>
            <person name="Gainer-Dewar J."/>
            <person name="Goldberg J."/>
            <person name="Griggs A."/>
            <person name="Gujja S."/>
            <person name="Hansen M."/>
            <person name="Howarth C."/>
            <person name="Imamovic A."/>
            <person name="Larimer J."/>
            <person name="Martinez D."/>
            <person name="Murphy C."/>
            <person name="Pearson M.D."/>
            <person name="Persinoti G."/>
            <person name="Poon T."/>
            <person name="Priest M."/>
            <person name="Roberts A.D."/>
            <person name="Saif S."/>
            <person name="Shea T.D."/>
            <person name="Sykes S.N."/>
            <person name="Wortman J."/>
            <person name="Nusbaum C."/>
            <person name="Birren B."/>
        </authorList>
    </citation>
    <scope>NUCLEOTIDE SEQUENCE [LARGE SCALE GENOMIC DNA]</scope>
    <source>
        <strain evidence="1">CBS 288.86</strain>
    </source>
</reference>
<dbReference type="Proteomes" id="UP000023758">
    <property type="component" value="Unassembled WGS sequence"/>
</dbReference>
<gene>
    <name evidence="1" type="ORF">H103_07729</name>
</gene>
<dbReference type="AlphaFoldDB" id="A0A022VSF4"/>
<organism evidence="1">
    <name type="scientific">Trichophyton rubrum CBS 288.86</name>
    <dbReference type="NCBI Taxonomy" id="1215330"/>
    <lineage>
        <taxon>Eukaryota</taxon>
        <taxon>Fungi</taxon>
        <taxon>Dikarya</taxon>
        <taxon>Ascomycota</taxon>
        <taxon>Pezizomycotina</taxon>
        <taxon>Eurotiomycetes</taxon>
        <taxon>Eurotiomycetidae</taxon>
        <taxon>Onygenales</taxon>
        <taxon>Arthrodermataceae</taxon>
        <taxon>Trichophyton</taxon>
    </lineage>
</organism>
<sequence length="50" mass="5368">MNVRFPMGSATLHQSSEGKAKDGMWLTFYPLAHDGPIPVKGASSPSHKLS</sequence>
<proteinExistence type="predicted"/>
<accession>A0A022VSF4</accession>
<protein>
    <submittedName>
        <fullName evidence="1">Uncharacterized protein</fullName>
    </submittedName>
</protein>